<reference evidence="2 3" key="1">
    <citation type="submission" date="2019-06" db="EMBL/GenBank/DDBJ databases">
        <title>Genomic Encyclopedia of Type Strains, Phase IV (KMG-V): Genome sequencing to study the core and pangenomes of soil and plant-associated prokaryotes.</title>
        <authorList>
            <person name="Whitman W."/>
        </authorList>
    </citation>
    <scope>NUCLEOTIDE SEQUENCE [LARGE SCALE GENOMIC DNA]</scope>
    <source>
        <strain evidence="2 3">BR 11880</strain>
    </source>
</reference>
<dbReference type="Proteomes" id="UP000319859">
    <property type="component" value="Unassembled WGS sequence"/>
</dbReference>
<proteinExistence type="predicted"/>
<evidence type="ECO:0000313" key="3">
    <source>
        <dbReference type="Proteomes" id="UP000319859"/>
    </source>
</evidence>
<dbReference type="RefSeq" id="WP_145750561.1">
    <property type="nucleotide sequence ID" value="NZ_VITN01000007.1"/>
</dbReference>
<feature type="domain" description="Glycosyltransferase 2-like" evidence="1">
    <location>
        <begin position="8"/>
        <end position="105"/>
    </location>
</feature>
<dbReference type="CDD" id="cd00761">
    <property type="entry name" value="Glyco_tranf_GTA_type"/>
    <property type="match status" value="1"/>
</dbReference>
<dbReference type="GO" id="GO:0016740">
    <property type="term" value="F:transferase activity"/>
    <property type="evidence" value="ECO:0007669"/>
    <property type="project" value="UniProtKB-KW"/>
</dbReference>
<dbReference type="PANTHER" id="PTHR43685:SF2">
    <property type="entry name" value="GLYCOSYLTRANSFERASE 2-LIKE DOMAIN-CONTAINING PROTEIN"/>
    <property type="match status" value="1"/>
</dbReference>
<comment type="caution">
    <text evidence="2">The sequence shown here is derived from an EMBL/GenBank/DDBJ whole genome shotgun (WGS) entry which is preliminary data.</text>
</comment>
<dbReference type="PANTHER" id="PTHR43685">
    <property type="entry name" value="GLYCOSYLTRANSFERASE"/>
    <property type="match status" value="1"/>
</dbReference>
<dbReference type="SUPFAM" id="SSF53448">
    <property type="entry name" value="Nucleotide-diphospho-sugar transferases"/>
    <property type="match status" value="1"/>
</dbReference>
<dbReference type="InterPro" id="IPR050834">
    <property type="entry name" value="Glycosyltransf_2"/>
</dbReference>
<dbReference type="EMBL" id="VITN01000007">
    <property type="protein sequence ID" value="TWB20455.1"/>
    <property type="molecule type" value="Genomic_DNA"/>
</dbReference>
<evidence type="ECO:0000259" key="1">
    <source>
        <dbReference type="Pfam" id="PF00535"/>
    </source>
</evidence>
<sequence>MAAQPDVTVIIPTHKRAHLLRRALESVKQQPAVVEVIVISDATDGETDRACAALLSADDIYIRRNGAPGPSASRNLGLSLARGRYILFLDDDDAWHTNFIPALLAQPAVQQGLAVYANGSVVTERRGPDGPEFLDESFMDVAGRLTLEVYIKNQVHMSCFAFPRTLLTGLEFDMFMRAYEDWDFMLAVINRQMPVHVAVLASRIFEVKDATTDRRGNSRAANDYNAVIDYLYVYRRHPAPNADIAQRRVSLMNGLGIPATPSML</sequence>
<dbReference type="InterPro" id="IPR029044">
    <property type="entry name" value="Nucleotide-diphossugar_trans"/>
</dbReference>
<dbReference type="OrthoDB" id="6383742at2"/>
<gene>
    <name evidence="2" type="ORF">FBZ89_107166</name>
</gene>
<dbReference type="Pfam" id="PF00535">
    <property type="entry name" value="Glycos_transf_2"/>
    <property type="match status" value="1"/>
</dbReference>
<dbReference type="AlphaFoldDB" id="A0A560FFR8"/>
<dbReference type="Gene3D" id="3.90.550.10">
    <property type="entry name" value="Spore Coat Polysaccharide Biosynthesis Protein SpsA, Chain A"/>
    <property type="match status" value="1"/>
</dbReference>
<keyword evidence="2" id="KW-0808">Transferase</keyword>
<accession>A0A560FFR8</accession>
<evidence type="ECO:0000313" key="2">
    <source>
        <dbReference type="EMBL" id="TWB20455.1"/>
    </source>
</evidence>
<protein>
    <submittedName>
        <fullName evidence="2">Glycosyl transferase family 2</fullName>
    </submittedName>
</protein>
<dbReference type="InterPro" id="IPR001173">
    <property type="entry name" value="Glyco_trans_2-like"/>
</dbReference>
<organism evidence="2 3">
    <name type="scientific">Nitrospirillum amazonense</name>
    <dbReference type="NCBI Taxonomy" id="28077"/>
    <lineage>
        <taxon>Bacteria</taxon>
        <taxon>Pseudomonadati</taxon>
        <taxon>Pseudomonadota</taxon>
        <taxon>Alphaproteobacteria</taxon>
        <taxon>Rhodospirillales</taxon>
        <taxon>Azospirillaceae</taxon>
        <taxon>Nitrospirillum</taxon>
    </lineage>
</organism>
<name>A0A560FFR8_9PROT</name>